<dbReference type="InterPro" id="IPR004821">
    <property type="entry name" value="Cyt_trans-like"/>
</dbReference>
<evidence type="ECO:0000259" key="4">
    <source>
        <dbReference type="PROSITE" id="PS51186"/>
    </source>
</evidence>
<keyword evidence="6" id="KW-1185">Reference proteome</keyword>
<accession>A0A1M4TT71</accession>
<dbReference type="GO" id="GO:0005524">
    <property type="term" value="F:ATP binding"/>
    <property type="evidence" value="ECO:0007669"/>
    <property type="project" value="UniProtKB-UniRule"/>
</dbReference>
<dbReference type="RefSeq" id="WP_072892760.1">
    <property type="nucleotide sequence ID" value="NZ_FQVM01000003.1"/>
</dbReference>
<dbReference type="InterPro" id="IPR000182">
    <property type="entry name" value="GNAT_dom"/>
</dbReference>
<dbReference type="InterPro" id="IPR014729">
    <property type="entry name" value="Rossmann-like_a/b/a_fold"/>
</dbReference>
<dbReference type="NCBIfam" id="TIGR00125">
    <property type="entry name" value="cyt_tran_rel"/>
    <property type="match status" value="1"/>
</dbReference>
<dbReference type="EMBL" id="FQVM01000003">
    <property type="protein sequence ID" value="SHE47671.1"/>
    <property type="molecule type" value="Genomic_DNA"/>
</dbReference>
<dbReference type="AlphaFoldDB" id="A0A1M4TT71"/>
<dbReference type="PROSITE" id="PS51186">
    <property type="entry name" value="GNAT"/>
    <property type="match status" value="1"/>
</dbReference>
<gene>
    <name evidence="5" type="ORF">SAMN05443638_103108</name>
</gene>
<dbReference type="SUPFAM" id="SSF55729">
    <property type="entry name" value="Acyl-CoA N-acyltransferases (Nat)"/>
    <property type="match status" value="1"/>
</dbReference>
<dbReference type="Gene3D" id="3.40.630.30">
    <property type="match status" value="1"/>
</dbReference>
<dbReference type="PANTHER" id="PTHR40599">
    <property type="entry name" value="[CITRATE [PRO-3S]-LYASE] LIGASE"/>
    <property type="match status" value="1"/>
</dbReference>
<dbReference type="GO" id="GO:0016747">
    <property type="term" value="F:acyltransferase activity, transferring groups other than amino-acyl groups"/>
    <property type="evidence" value="ECO:0007669"/>
    <property type="project" value="InterPro"/>
</dbReference>
<dbReference type="Gene3D" id="3.40.50.620">
    <property type="entry name" value="HUPs"/>
    <property type="match status" value="1"/>
</dbReference>
<dbReference type="Pfam" id="PF08218">
    <property type="entry name" value="Citrate_ly_lig"/>
    <property type="match status" value="1"/>
</dbReference>
<dbReference type="Pfam" id="PF00583">
    <property type="entry name" value="Acetyltransf_1"/>
    <property type="match status" value="1"/>
</dbReference>
<dbReference type="PANTHER" id="PTHR40599:SF1">
    <property type="entry name" value="[CITRATE [PRO-3S]-LYASE] LIGASE"/>
    <property type="match status" value="1"/>
</dbReference>
<dbReference type="Proteomes" id="UP000184035">
    <property type="component" value="Unassembled WGS sequence"/>
</dbReference>
<proteinExistence type="predicted"/>
<keyword evidence="3 5" id="KW-0436">Ligase</keyword>
<comment type="function">
    <text evidence="3">Acetylation of prosthetic group (2-(5''-phosphoribosyl)-3'-dephosphocoenzyme-A) of the gamma subunit of citrate lyase.</text>
</comment>
<comment type="catalytic activity">
    <reaction evidence="3">
        <text>holo-[citrate lyase ACP] + acetate + ATP = acetyl-[citrate lyase ACP] + AMP + diphosphate</text>
        <dbReference type="Rhea" id="RHEA:23788"/>
        <dbReference type="Rhea" id="RHEA-COMP:10158"/>
        <dbReference type="Rhea" id="RHEA-COMP:13710"/>
        <dbReference type="ChEBI" id="CHEBI:30089"/>
        <dbReference type="ChEBI" id="CHEBI:30616"/>
        <dbReference type="ChEBI" id="CHEBI:33019"/>
        <dbReference type="ChEBI" id="CHEBI:82683"/>
        <dbReference type="ChEBI" id="CHEBI:137976"/>
        <dbReference type="ChEBI" id="CHEBI:456215"/>
        <dbReference type="EC" id="6.2.1.22"/>
    </reaction>
</comment>
<name>A0A1M4TT71_9CLOT</name>
<dbReference type="InterPro" id="IPR013166">
    <property type="entry name" value="Citrate_lyase_ligase_C"/>
</dbReference>
<evidence type="ECO:0000256" key="3">
    <source>
        <dbReference type="PIRNR" id="PIRNR005751"/>
    </source>
</evidence>
<dbReference type="GO" id="GO:0008771">
    <property type="term" value="F:[citrate (pro-3S)-lyase] ligase activity"/>
    <property type="evidence" value="ECO:0007669"/>
    <property type="project" value="UniProtKB-EC"/>
</dbReference>
<dbReference type="GO" id="GO:0016829">
    <property type="term" value="F:lyase activity"/>
    <property type="evidence" value="ECO:0007669"/>
    <property type="project" value="UniProtKB-KW"/>
</dbReference>
<dbReference type="PIRSF" id="PIRSF005751">
    <property type="entry name" value="Acet_citr_lig"/>
    <property type="match status" value="1"/>
</dbReference>
<reference evidence="5 6" key="1">
    <citation type="submission" date="2016-11" db="EMBL/GenBank/DDBJ databases">
        <authorList>
            <person name="Jaros S."/>
            <person name="Januszkiewicz K."/>
            <person name="Wedrychowicz H."/>
        </authorList>
    </citation>
    <scope>NUCLEOTIDE SEQUENCE [LARGE SCALE GENOMIC DNA]</scope>
    <source>
        <strain evidence="5 6">DSM 2631</strain>
    </source>
</reference>
<protein>
    <recommendedName>
        <fullName evidence="3">[Citrate [pro-3S]-lyase] ligase</fullName>
        <ecNumber evidence="3">6.2.1.22</ecNumber>
    </recommendedName>
</protein>
<dbReference type="SMART" id="SM00764">
    <property type="entry name" value="Citrate_ly_lig"/>
    <property type="match status" value="1"/>
</dbReference>
<organism evidence="5 6">
    <name type="scientific">Clostridium fallax</name>
    <dbReference type="NCBI Taxonomy" id="1533"/>
    <lineage>
        <taxon>Bacteria</taxon>
        <taxon>Bacillati</taxon>
        <taxon>Bacillota</taxon>
        <taxon>Clostridia</taxon>
        <taxon>Eubacteriales</taxon>
        <taxon>Clostridiaceae</taxon>
        <taxon>Clostridium</taxon>
    </lineage>
</organism>
<evidence type="ECO:0000313" key="5">
    <source>
        <dbReference type="EMBL" id="SHE47671.1"/>
    </source>
</evidence>
<keyword evidence="5" id="KW-0456">Lyase</keyword>
<dbReference type="InterPro" id="IPR005216">
    <property type="entry name" value="Citrate_lyase_ligase"/>
</dbReference>
<evidence type="ECO:0000256" key="1">
    <source>
        <dbReference type="ARBA" id="ARBA00022741"/>
    </source>
</evidence>
<dbReference type="NCBIfam" id="TIGR00124">
    <property type="entry name" value="cit_ly_ligase"/>
    <property type="match status" value="1"/>
</dbReference>
<keyword evidence="2 3" id="KW-0067">ATP-binding</keyword>
<evidence type="ECO:0000313" key="6">
    <source>
        <dbReference type="Proteomes" id="UP000184035"/>
    </source>
</evidence>
<dbReference type="SUPFAM" id="SSF52374">
    <property type="entry name" value="Nucleotidylyl transferase"/>
    <property type="match status" value="1"/>
</dbReference>
<feature type="domain" description="N-acetyltransferase" evidence="4">
    <location>
        <begin position="1"/>
        <end position="139"/>
    </location>
</feature>
<keyword evidence="1 3" id="KW-0547">Nucleotide-binding</keyword>
<dbReference type="STRING" id="1533.SAMN05443638_103108"/>
<dbReference type="InterPro" id="IPR016181">
    <property type="entry name" value="Acyl_CoA_acyltransferase"/>
</dbReference>
<sequence>MDYFIDPLNEELDKNKVSKLLNDLNLSFEEELDYTLVARKGQEIIGTCSKYKNIMKCFGVKEEYRGQGISSELINSLIDKVLGEGYKHYFIFTKEKNVDIFKEFGAKELYRAEGVSLLEGGIYSIENYLKDLIKELALDLNKKRGAIVMNCNPFTLGHRYIIEYASKNCNELIVFILEEDKSFFPFEDRLNLVKKSVQDLENVKVISGGEYIISEATFPSYFIKEENERLKAYTKIDSGLFGKYIAKALNINKRFVGEEPFCEVTKTYNDSLKEELKKFNIKLEIIKRREYNGEVISASKVRELLKVKEFNLIKEIVPEETFKYLIKKYK</sequence>
<evidence type="ECO:0000256" key="2">
    <source>
        <dbReference type="ARBA" id="ARBA00022840"/>
    </source>
</evidence>
<dbReference type="EC" id="6.2.1.22" evidence="3"/>
<dbReference type="OrthoDB" id="9779753at2"/>